<gene>
    <name evidence="4" type="ORF">NHP164001_20860</name>
</gene>
<evidence type="ECO:0000256" key="2">
    <source>
        <dbReference type="ARBA" id="ARBA00022801"/>
    </source>
</evidence>
<proteinExistence type="predicted"/>
<feature type="compositionally biased region" description="Polar residues" evidence="3">
    <location>
        <begin position="261"/>
        <end position="272"/>
    </location>
</feature>
<organism evidence="4 5">
    <name type="scientific">Helicobacter trogontum</name>
    <dbReference type="NCBI Taxonomy" id="50960"/>
    <lineage>
        <taxon>Bacteria</taxon>
        <taxon>Pseudomonadati</taxon>
        <taxon>Campylobacterota</taxon>
        <taxon>Epsilonproteobacteria</taxon>
        <taxon>Campylobacterales</taxon>
        <taxon>Helicobacteraceae</taxon>
        <taxon>Helicobacter</taxon>
    </lineage>
</organism>
<dbReference type="SUPFAM" id="SSF53933">
    <property type="entry name" value="Microbial ribonucleases"/>
    <property type="match status" value="1"/>
</dbReference>
<dbReference type="EMBL" id="BAAFHN010000118">
    <property type="protein sequence ID" value="GAB0174061.1"/>
    <property type="molecule type" value="Genomic_DNA"/>
</dbReference>
<name>A0ABQ0D6U1_9HELI</name>
<accession>A0ABQ0D6U1</accession>
<reference evidence="4 5" key="1">
    <citation type="submission" date="2024-06" db="EMBL/GenBank/DDBJ databases">
        <title>Draft genome sequence of Helicobacter trogontum NHP16-4001.</title>
        <authorList>
            <person name="Rimbara E."/>
            <person name="Suzuki M."/>
        </authorList>
    </citation>
    <scope>NUCLEOTIDE SEQUENCE [LARGE SCALE GENOMIC DNA]</scope>
    <source>
        <strain evidence="4 5">NHP16-4001</strain>
    </source>
</reference>
<comment type="caution">
    <text evidence="4">The sequence shown here is derived from an EMBL/GenBank/DDBJ whole genome shotgun (WGS) entry which is preliminary data.</text>
</comment>
<feature type="region of interest" description="Disordered" evidence="3">
    <location>
        <begin position="261"/>
        <end position="284"/>
    </location>
</feature>
<dbReference type="RefSeq" id="WP_369607975.1">
    <property type="nucleotide sequence ID" value="NZ_BAAFHN010000118.1"/>
</dbReference>
<dbReference type="Gene3D" id="3.10.450.30">
    <property type="entry name" value="Microbial ribonucleases"/>
    <property type="match status" value="1"/>
</dbReference>
<dbReference type="Pfam" id="PF00545">
    <property type="entry name" value="Ribonuclease"/>
    <property type="match status" value="1"/>
</dbReference>
<evidence type="ECO:0000313" key="5">
    <source>
        <dbReference type="Proteomes" id="UP001562457"/>
    </source>
</evidence>
<feature type="compositionally biased region" description="Basic and acidic residues" evidence="3">
    <location>
        <begin position="405"/>
        <end position="417"/>
    </location>
</feature>
<dbReference type="Proteomes" id="UP001562457">
    <property type="component" value="Unassembled WGS sequence"/>
</dbReference>
<keyword evidence="1" id="KW-0540">Nuclease</keyword>
<dbReference type="InterPro" id="IPR016191">
    <property type="entry name" value="Ribonuclease/ribotoxin"/>
</dbReference>
<evidence type="ECO:0000256" key="3">
    <source>
        <dbReference type="SAM" id="MobiDB-lite"/>
    </source>
</evidence>
<protein>
    <submittedName>
        <fullName evidence="4">Uncharacterized protein</fullName>
    </submittedName>
</protein>
<evidence type="ECO:0000313" key="4">
    <source>
        <dbReference type="EMBL" id="GAB0174061.1"/>
    </source>
</evidence>
<keyword evidence="5" id="KW-1185">Reference proteome</keyword>
<dbReference type="InterPro" id="IPR000026">
    <property type="entry name" value="N1-like"/>
</dbReference>
<sequence>MSSFNTKPIHIQVRDVHCNLIENAKIKVIAPNGDILFNEESPNGEIILDDIQKLKNIHRFKVEIEHPHYQSKPKTHASCIRLANLHKPHTLEFPYQTKLLVSNVYAELREIGSKESKTPQQENCPHNNANTICLPTRTYNLDTSMLEDTQAQARLQNISIYLKAYYNQDSIPNKEEQKQYYQEQKKQTKWGYMLFDKEINIDSKLKELTKDSTIPITELKEFQRIYKEDSIAFATNQANTLNATNNANTNATINITQTNTSHLQPNQTGIDSTNTNNTNKDSHTTESKTYLLGEEIEIYFKEQWKDKQIRFFSYLYKPHKDISADVELQEIHYTIIYDEDKEDKLFPQKDSSINWTNIAIEAISFIPLVRGVRITLNIGKWGLKLLRNKTSIPKKAKEYKSKKLVIKDNKKEQDKKSKTPPPIKEVKLDTLPKETQEAYHSYKAHKWQGTYPKQNHGVTERNEVRANKTFYNNDSILPIKPKGTYKEFDVINRHDPRRFVRDTKSGDVYYTTDHYKTFVKIIE</sequence>
<evidence type="ECO:0000256" key="1">
    <source>
        <dbReference type="ARBA" id="ARBA00022722"/>
    </source>
</evidence>
<feature type="region of interest" description="Disordered" evidence="3">
    <location>
        <begin position="405"/>
        <end position="425"/>
    </location>
</feature>
<keyword evidence="2" id="KW-0378">Hydrolase</keyword>